<dbReference type="RefSeq" id="WP_084109925.1">
    <property type="nucleotide sequence ID" value="NZ_CABMKS010000011.1"/>
</dbReference>
<protein>
    <submittedName>
        <fullName evidence="3">DUF5339 domain-containing protein</fullName>
    </submittedName>
</protein>
<reference evidence="3" key="3">
    <citation type="submission" date="2020-02" db="EMBL/GenBank/DDBJ databases">
        <title>Analysis of Completed Campylobacter concisus Genomes Identified Genomospecies Features, Novel plasmids and Their Association with Severe Ulcerative Colitis.</title>
        <authorList>
            <person name="Zhang L."/>
        </authorList>
    </citation>
    <scope>NUCLEOTIDE SEQUENCE</scope>
    <source>
        <strain evidence="3">P27CDO-S2</strain>
    </source>
</reference>
<dbReference type="Proteomes" id="UP000594513">
    <property type="component" value="Chromosome"/>
</dbReference>
<evidence type="ECO:0000313" key="4">
    <source>
        <dbReference type="Proteomes" id="UP000192671"/>
    </source>
</evidence>
<dbReference type="Proteomes" id="UP000192671">
    <property type="component" value="Unassembled WGS sequence"/>
</dbReference>
<dbReference type="AlphaFoldDB" id="A0A1X0U550"/>
<dbReference type="Pfam" id="PF17274">
    <property type="entry name" value="DUF5339"/>
    <property type="match status" value="1"/>
</dbReference>
<feature type="chain" id="PRO_5011905240" evidence="1">
    <location>
        <begin position="20"/>
        <end position="96"/>
    </location>
</feature>
<feature type="signal peptide" evidence="1">
    <location>
        <begin position="1"/>
        <end position="19"/>
    </location>
</feature>
<evidence type="ECO:0000256" key="1">
    <source>
        <dbReference type="SAM" id="SignalP"/>
    </source>
</evidence>
<dbReference type="InterPro" id="IPR020493">
    <property type="entry name" value="Uncharacterised_HI0310"/>
</dbReference>
<name>A0A1X0U550_9BACT</name>
<dbReference type="EMBL" id="LVWL01000001">
    <property type="protein sequence ID" value="ORI10863.1"/>
    <property type="molecule type" value="Genomic_DNA"/>
</dbReference>
<evidence type="ECO:0000313" key="2">
    <source>
        <dbReference type="EMBL" id="ORI10863.1"/>
    </source>
</evidence>
<organism evidence="2 4">
    <name type="scientific">Campylobacter concisus</name>
    <dbReference type="NCBI Taxonomy" id="199"/>
    <lineage>
        <taxon>Bacteria</taxon>
        <taxon>Pseudomonadati</taxon>
        <taxon>Campylobacterota</taxon>
        <taxon>Epsilonproteobacteria</taxon>
        <taxon>Campylobacterales</taxon>
        <taxon>Campylobacteraceae</taxon>
        <taxon>Campylobacter</taxon>
    </lineage>
</organism>
<sequence length="96" mass="10855">MKKSLLVLATLGFALSLNAADLTDTCKSYFSDIDKMVEAYKKAGQEQQVKIYEDQKKQSMDQLAALPKEQQDATCKQAKEMFAQVMEQMKKQGLLK</sequence>
<keyword evidence="1" id="KW-0732">Signal</keyword>
<evidence type="ECO:0000313" key="3">
    <source>
        <dbReference type="EMBL" id="QPH87090.1"/>
    </source>
</evidence>
<accession>A0A1X0U550</accession>
<dbReference type="EMBL" id="CP049272">
    <property type="protein sequence ID" value="QPH87090.1"/>
    <property type="molecule type" value="Genomic_DNA"/>
</dbReference>
<reference evidence="3 5" key="2">
    <citation type="journal article" date="2018" name="Emerg. Microbes Infect.">
        <title>Genomic analysis of oral Campylobacter concisus strains identified a potential bacterial molecular marker associated with active Crohn's disease.</title>
        <authorList>
            <person name="Liu F."/>
            <person name="Ma R."/>
            <person name="Tay C.Y.A."/>
            <person name="Octavia S."/>
            <person name="Lan R."/>
            <person name="Chung H.K.L."/>
            <person name="Riordan S.M."/>
            <person name="Grimm M.C."/>
            <person name="Leong R.W."/>
            <person name="Tanaka M.M."/>
            <person name="Connor S."/>
            <person name="Zhang L."/>
        </authorList>
    </citation>
    <scope>NUCLEOTIDE SEQUENCE [LARGE SCALE GENOMIC DNA]</scope>
    <source>
        <strain evidence="3 5">P27CDO-S2</strain>
    </source>
</reference>
<proteinExistence type="predicted"/>
<gene>
    <name evidence="2" type="ORF">A3835_00730</name>
    <name evidence="3" type="ORF">CVT17_08995</name>
</gene>
<evidence type="ECO:0000313" key="5">
    <source>
        <dbReference type="Proteomes" id="UP000594513"/>
    </source>
</evidence>
<reference evidence="2 4" key="1">
    <citation type="journal article" date="2017" name="Gene Rep">
        <title>The ribosomal RNA operon (rrn) of Campylobacter concisus supports molecular typing to genomospecies level.</title>
        <authorList>
            <person name="Huq M."/>
            <person name="Van T.T.H."/>
            <person name="Gurtler V."/>
            <person name="Elshagmani E."/>
            <person name="Allemailem K.S."/>
            <person name="Smooker P.M."/>
            <person name="Istivan T.S."/>
        </authorList>
    </citation>
    <scope>NUCLEOTIDE SEQUENCE [LARGE SCALE GENOMIC DNA]</scope>
    <source>
        <strain evidence="2 4">RCH 26</strain>
    </source>
</reference>